<dbReference type="Gene3D" id="2.40.100.10">
    <property type="entry name" value="Cyclophilin-like"/>
    <property type="match status" value="1"/>
</dbReference>
<comment type="catalytic activity">
    <reaction evidence="3">
        <text>[protein]-peptidylproline (omega=180) = [protein]-peptidylproline (omega=0)</text>
        <dbReference type="Rhea" id="RHEA:16237"/>
        <dbReference type="Rhea" id="RHEA-COMP:10747"/>
        <dbReference type="Rhea" id="RHEA-COMP:10748"/>
        <dbReference type="ChEBI" id="CHEBI:83833"/>
        <dbReference type="ChEBI" id="CHEBI:83834"/>
        <dbReference type="EC" id="5.2.1.8"/>
    </reaction>
</comment>
<keyword evidence="2 3" id="KW-0413">Isomerase</keyword>
<dbReference type="PANTHER" id="PTHR45625:SF4">
    <property type="entry name" value="PEPTIDYLPROLYL ISOMERASE DOMAIN AND WD REPEAT-CONTAINING PROTEIN 1"/>
    <property type="match status" value="1"/>
</dbReference>
<dbReference type="CDD" id="cd00317">
    <property type="entry name" value="cyclophilin"/>
    <property type="match status" value="1"/>
</dbReference>
<dbReference type="Proteomes" id="UP001207408">
    <property type="component" value="Unassembled WGS sequence"/>
</dbReference>
<feature type="domain" description="PPIase cyclophilin-type" evidence="4">
    <location>
        <begin position="35"/>
        <end position="282"/>
    </location>
</feature>
<dbReference type="PRINTS" id="PR00153">
    <property type="entry name" value="CSAPPISMRASE"/>
</dbReference>
<keyword evidence="6" id="KW-1185">Reference proteome</keyword>
<dbReference type="GO" id="GO:0003755">
    <property type="term" value="F:peptidyl-prolyl cis-trans isomerase activity"/>
    <property type="evidence" value="ECO:0007669"/>
    <property type="project" value="UniProtKB-UniRule"/>
</dbReference>
<dbReference type="PROSITE" id="PS50072">
    <property type="entry name" value="CSA_PPIASE_2"/>
    <property type="match status" value="1"/>
</dbReference>
<dbReference type="Pfam" id="PF00160">
    <property type="entry name" value="Pro_isomerase"/>
    <property type="match status" value="1"/>
</dbReference>
<evidence type="ECO:0000256" key="2">
    <source>
        <dbReference type="ARBA" id="ARBA00023235"/>
    </source>
</evidence>
<dbReference type="InterPro" id="IPR044666">
    <property type="entry name" value="Cyclophilin_A-like"/>
</dbReference>
<dbReference type="AlphaFoldDB" id="A0AAE3MC81"/>
<dbReference type="SUPFAM" id="SSF50891">
    <property type="entry name" value="Cyclophilin-like"/>
    <property type="match status" value="2"/>
</dbReference>
<evidence type="ECO:0000259" key="4">
    <source>
        <dbReference type="PROSITE" id="PS50072"/>
    </source>
</evidence>
<dbReference type="RefSeq" id="WP_301198333.1">
    <property type="nucleotide sequence ID" value="NZ_JAPDPI010000008.1"/>
</dbReference>
<organism evidence="5 6">
    <name type="scientific">Plebeiibacterium marinum</name>
    <dbReference type="NCBI Taxonomy" id="2992111"/>
    <lineage>
        <taxon>Bacteria</taxon>
        <taxon>Pseudomonadati</taxon>
        <taxon>Bacteroidota</taxon>
        <taxon>Bacteroidia</taxon>
        <taxon>Marinilabiliales</taxon>
        <taxon>Marinilabiliaceae</taxon>
        <taxon>Plebeiibacterium</taxon>
    </lineage>
</organism>
<reference evidence="5" key="1">
    <citation type="submission" date="2022-10" db="EMBL/GenBank/DDBJ databases">
        <authorList>
            <person name="Yu W.X."/>
        </authorList>
    </citation>
    <scope>NUCLEOTIDE SEQUENCE</scope>
    <source>
        <strain evidence="5">D04</strain>
    </source>
</reference>
<feature type="chain" id="PRO_5041781508" description="Peptidyl-prolyl cis-trans isomerase" evidence="3">
    <location>
        <begin position="26"/>
        <end position="289"/>
    </location>
</feature>
<dbReference type="InterPro" id="IPR029000">
    <property type="entry name" value="Cyclophilin-like_dom_sf"/>
</dbReference>
<accession>A0AAE3MC81</accession>
<feature type="signal peptide" evidence="3">
    <location>
        <begin position="1"/>
        <end position="25"/>
    </location>
</feature>
<evidence type="ECO:0000256" key="1">
    <source>
        <dbReference type="ARBA" id="ARBA00023110"/>
    </source>
</evidence>
<name>A0AAE3MC81_9BACT</name>
<comment type="function">
    <text evidence="3">PPIases accelerate the folding of proteins. It catalyzes the cis-trans isomerization of proline imidic peptide bonds in oligopeptides.</text>
</comment>
<proteinExistence type="inferred from homology"/>
<dbReference type="EC" id="5.2.1.8" evidence="3"/>
<dbReference type="EMBL" id="JAPDPI010000008">
    <property type="protein sequence ID" value="MCW3805091.1"/>
    <property type="molecule type" value="Genomic_DNA"/>
</dbReference>
<gene>
    <name evidence="5" type="ORF">OM074_05600</name>
</gene>
<evidence type="ECO:0000256" key="3">
    <source>
        <dbReference type="RuleBase" id="RU363019"/>
    </source>
</evidence>
<protein>
    <recommendedName>
        <fullName evidence="3">Peptidyl-prolyl cis-trans isomerase</fullName>
        <shortName evidence="3">PPIase</shortName>
        <ecNumber evidence="3">5.2.1.8</ecNumber>
    </recommendedName>
</protein>
<dbReference type="PROSITE" id="PS51257">
    <property type="entry name" value="PROKAR_LIPOPROTEIN"/>
    <property type="match status" value="1"/>
</dbReference>
<evidence type="ECO:0000313" key="6">
    <source>
        <dbReference type="Proteomes" id="UP001207408"/>
    </source>
</evidence>
<dbReference type="PANTHER" id="PTHR45625">
    <property type="entry name" value="PEPTIDYL-PROLYL CIS-TRANS ISOMERASE-RELATED"/>
    <property type="match status" value="1"/>
</dbReference>
<keyword evidence="1 3" id="KW-0697">Rotamase</keyword>
<sequence length="289" mass="32662">MYRKIALPLALALILVLGSCSPKTSGTVVKIKTGLGDIKIRLYDETPLHRDNFVKMAKEGYLDSTLFHRVINEFMIQGGDPDSKNAEAGVALGEGGPEYTIPAEFDFPQYYHKKGALAAARMGDQVNPEKRSSGSQFYIVQGKVFNDEDIVKVENRIREGRRKAVFNELIVQYEDSLNTLQEKGEQEKISQMQQRIMAKVNEVYGEQPEFSYPDDIKEVYKTIGGTPHLDTNYTVFGEVITEKSLLEKIRSLFGKKYGLEVVDAIAAQETDSRDRPLKDIRMEIKLIKE</sequence>
<keyword evidence="3" id="KW-0732">Signal</keyword>
<comment type="similarity">
    <text evidence="3">Belongs to the cyclophilin-type PPIase family.</text>
</comment>
<dbReference type="InterPro" id="IPR002130">
    <property type="entry name" value="Cyclophilin-type_PPIase_dom"/>
</dbReference>
<comment type="caution">
    <text evidence="5">The sequence shown here is derived from an EMBL/GenBank/DDBJ whole genome shotgun (WGS) entry which is preliminary data.</text>
</comment>
<evidence type="ECO:0000313" key="5">
    <source>
        <dbReference type="EMBL" id="MCW3805091.1"/>
    </source>
</evidence>